<evidence type="ECO:0000313" key="3">
    <source>
        <dbReference type="WBParaSite" id="Pan_g10379.t1"/>
    </source>
</evidence>
<accession>A0A7E4UM06</accession>
<keyword evidence="1" id="KW-0472">Membrane</keyword>
<name>A0A7E4UM06_PANRE</name>
<proteinExistence type="predicted"/>
<sequence length="90" mass="10220">MLYASTFDRNIIIHVYRNSTVRVSTAHSMNPDNTFALPYHMCPVDIFALVLDVAVFVFLFWFIKKAIQFKKEAANKANAKAKANALINLV</sequence>
<dbReference type="Proteomes" id="UP000492821">
    <property type="component" value="Unassembled WGS sequence"/>
</dbReference>
<organism evidence="2 3">
    <name type="scientific">Panagrellus redivivus</name>
    <name type="common">Microworm</name>
    <dbReference type="NCBI Taxonomy" id="6233"/>
    <lineage>
        <taxon>Eukaryota</taxon>
        <taxon>Metazoa</taxon>
        <taxon>Ecdysozoa</taxon>
        <taxon>Nematoda</taxon>
        <taxon>Chromadorea</taxon>
        <taxon>Rhabditida</taxon>
        <taxon>Tylenchina</taxon>
        <taxon>Panagrolaimomorpha</taxon>
        <taxon>Panagrolaimoidea</taxon>
        <taxon>Panagrolaimidae</taxon>
        <taxon>Panagrellus</taxon>
    </lineage>
</organism>
<evidence type="ECO:0000313" key="2">
    <source>
        <dbReference type="Proteomes" id="UP000492821"/>
    </source>
</evidence>
<feature type="transmembrane region" description="Helical" evidence="1">
    <location>
        <begin position="46"/>
        <end position="63"/>
    </location>
</feature>
<protein>
    <submittedName>
        <fullName evidence="3">DUF3149 domain-containing protein</fullName>
    </submittedName>
</protein>
<reference evidence="3" key="2">
    <citation type="submission" date="2020-10" db="UniProtKB">
        <authorList>
            <consortium name="WormBaseParasite"/>
        </authorList>
    </citation>
    <scope>IDENTIFICATION</scope>
</reference>
<evidence type="ECO:0000256" key="1">
    <source>
        <dbReference type="SAM" id="Phobius"/>
    </source>
</evidence>
<dbReference type="WBParaSite" id="Pan_g10379.t1">
    <property type="protein sequence ID" value="Pan_g10379.t1"/>
    <property type="gene ID" value="Pan_g10379"/>
</dbReference>
<keyword evidence="1" id="KW-0812">Transmembrane</keyword>
<dbReference type="AlphaFoldDB" id="A0A7E4UM06"/>
<keyword evidence="2" id="KW-1185">Reference proteome</keyword>
<reference evidence="2" key="1">
    <citation type="journal article" date="2013" name="Genetics">
        <title>The draft genome and transcriptome of Panagrellus redivivus are shaped by the harsh demands of a free-living lifestyle.</title>
        <authorList>
            <person name="Srinivasan J."/>
            <person name="Dillman A.R."/>
            <person name="Macchietto M.G."/>
            <person name="Heikkinen L."/>
            <person name="Lakso M."/>
            <person name="Fracchia K.M."/>
            <person name="Antoshechkin I."/>
            <person name="Mortazavi A."/>
            <person name="Wong G."/>
            <person name="Sternberg P.W."/>
        </authorList>
    </citation>
    <scope>NUCLEOTIDE SEQUENCE [LARGE SCALE GENOMIC DNA]</scope>
    <source>
        <strain evidence="2">MT8872</strain>
    </source>
</reference>
<keyword evidence="1" id="KW-1133">Transmembrane helix</keyword>